<proteinExistence type="predicted"/>
<feature type="region of interest" description="Disordered" evidence="1">
    <location>
        <begin position="1"/>
        <end position="102"/>
    </location>
</feature>
<dbReference type="Ensembl" id="ENSCSRT00000024119.1">
    <property type="protein sequence ID" value="ENSCSRP00000023108.1"/>
    <property type="gene ID" value="ENSCSRG00000017370.1"/>
</dbReference>
<reference evidence="2" key="1">
    <citation type="submission" date="2025-08" db="UniProtKB">
        <authorList>
            <consortium name="Ensembl"/>
        </authorList>
    </citation>
    <scope>IDENTIFICATION</scope>
</reference>
<feature type="compositionally biased region" description="Basic and acidic residues" evidence="1">
    <location>
        <begin position="44"/>
        <end position="57"/>
    </location>
</feature>
<accession>A0A8C3T4L5</accession>
<protein>
    <recommendedName>
        <fullName evidence="4">cAMP-regulated phosphoprotein 21</fullName>
    </recommendedName>
</protein>
<reference evidence="2" key="2">
    <citation type="submission" date="2025-09" db="UniProtKB">
        <authorList>
            <consortium name="Ensembl"/>
        </authorList>
    </citation>
    <scope>IDENTIFICATION</scope>
</reference>
<dbReference type="Proteomes" id="UP000694403">
    <property type="component" value="Unplaced"/>
</dbReference>
<keyword evidence="3" id="KW-1185">Reference proteome</keyword>
<organism evidence="2 3">
    <name type="scientific">Chelydra serpentina</name>
    <name type="common">Snapping turtle</name>
    <name type="synonym">Testudo serpentina</name>
    <dbReference type="NCBI Taxonomy" id="8475"/>
    <lineage>
        <taxon>Eukaryota</taxon>
        <taxon>Metazoa</taxon>
        <taxon>Chordata</taxon>
        <taxon>Craniata</taxon>
        <taxon>Vertebrata</taxon>
        <taxon>Euteleostomi</taxon>
        <taxon>Archelosauria</taxon>
        <taxon>Testudinata</taxon>
        <taxon>Testudines</taxon>
        <taxon>Cryptodira</taxon>
        <taxon>Durocryptodira</taxon>
        <taxon>Americhelydia</taxon>
        <taxon>Chelydroidea</taxon>
        <taxon>Chelydridae</taxon>
        <taxon>Chelydra</taxon>
    </lineage>
</organism>
<feature type="compositionally biased region" description="Basic residues" evidence="1">
    <location>
        <begin position="65"/>
        <end position="77"/>
    </location>
</feature>
<evidence type="ECO:0008006" key="4">
    <source>
        <dbReference type="Google" id="ProtNLM"/>
    </source>
</evidence>
<evidence type="ECO:0000313" key="3">
    <source>
        <dbReference type="Proteomes" id="UP000694403"/>
    </source>
</evidence>
<sequence length="102" mass="11184">MSEQGKLNQETAEEAAKEQESAISDATPENCIINKTESLEAEEKEEKLSDAKTDLQKRGVNQNQQKKRSKSGAKGKLVRSLAVCEESSPRLGAESLHDNQTP</sequence>
<dbReference type="AlphaFoldDB" id="A0A8C3T4L5"/>
<evidence type="ECO:0000256" key="1">
    <source>
        <dbReference type="SAM" id="MobiDB-lite"/>
    </source>
</evidence>
<name>A0A8C3T4L5_CHESE</name>
<evidence type="ECO:0000313" key="2">
    <source>
        <dbReference type="Ensembl" id="ENSCSRP00000023108.1"/>
    </source>
</evidence>